<dbReference type="SUPFAM" id="SSF52172">
    <property type="entry name" value="CheY-like"/>
    <property type="match status" value="1"/>
</dbReference>
<dbReference type="InterPro" id="IPR001789">
    <property type="entry name" value="Sig_transdc_resp-reg_receiver"/>
</dbReference>
<keyword evidence="1 2" id="KW-0597">Phosphoprotein</keyword>
<accession>A0A2J0KT82</accession>
<evidence type="ECO:0000259" key="3">
    <source>
        <dbReference type="PROSITE" id="PS50110"/>
    </source>
</evidence>
<sequence>MEKLQKKILIVDDSKDILDAIGFMLSKAGYDVIKASNGKEAIALADKERPDLILLDIKMPEMDGVQTTDILRSCQTTGKIPIAYLSSLVSEKQVQGGHVLGSKIGNLFFIPKTSSPEKIIELIEKSLEKA</sequence>
<dbReference type="InterPro" id="IPR011006">
    <property type="entry name" value="CheY-like_superfamily"/>
</dbReference>
<dbReference type="EMBL" id="PEWV01000074">
    <property type="protein sequence ID" value="PIU40979.1"/>
    <property type="molecule type" value="Genomic_DNA"/>
</dbReference>
<dbReference type="Proteomes" id="UP000230052">
    <property type="component" value="Unassembled WGS sequence"/>
</dbReference>
<feature type="modified residue" description="4-aspartylphosphate" evidence="2">
    <location>
        <position position="56"/>
    </location>
</feature>
<evidence type="ECO:0000256" key="1">
    <source>
        <dbReference type="ARBA" id="ARBA00022553"/>
    </source>
</evidence>
<organism evidence="4 5">
    <name type="scientific">Candidatus Aquitaenariimonas noxiae</name>
    <dbReference type="NCBI Taxonomy" id="1974741"/>
    <lineage>
        <taxon>Bacteria</taxon>
        <taxon>Pseudomonadati</taxon>
        <taxon>Candidatus Omnitrophota</taxon>
        <taxon>Candidatus Aquitaenariimonas</taxon>
    </lineage>
</organism>
<evidence type="ECO:0000313" key="4">
    <source>
        <dbReference type="EMBL" id="PIU40979.1"/>
    </source>
</evidence>
<dbReference type="AlphaFoldDB" id="A0A2J0KT82"/>
<dbReference type="PANTHER" id="PTHR44591">
    <property type="entry name" value="STRESS RESPONSE REGULATOR PROTEIN 1"/>
    <property type="match status" value="1"/>
</dbReference>
<comment type="caution">
    <text evidence="4">The sequence shown here is derived from an EMBL/GenBank/DDBJ whole genome shotgun (WGS) entry which is preliminary data.</text>
</comment>
<proteinExistence type="predicted"/>
<dbReference type="SMART" id="SM00448">
    <property type="entry name" value="REC"/>
    <property type="match status" value="1"/>
</dbReference>
<dbReference type="InterPro" id="IPR050595">
    <property type="entry name" value="Bact_response_regulator"/>
</dbReference>
<dbReference type="PROSITE" id="PS50110">
    <property type="entry name" value="RESPONSE_REGULATORY"/>
    <property type="match status" value="1"/>
</dbReference>
<dbReference type="GO" id="GO:0000160">
    <property type="term" value="P:phosphorelay signal transduction system"/>
    <property type="evidence" value="ECO:0007669"/>
    <property type="project" value="InterPro"/>
</dbReference>
<protein>
    <recommendedName>
        <fullName evidence="3">Response regulatory domain-containing protein</fullName>
    </recommendedName>
</protein>
<feature type="domain" description="Response regulatory" evidence="3">
    <location>
        <begin position="7"/>
        <end position="127"/>
    </location>
</feature>
<gene>
    <name evidence="4" type="ORF">COS99_07900</name>
</gene>
<evidence type="ECO:0000313" key="5">
    <source>
        <dbReference type="Proteomes" id="UP000230052"/>
    </source>
</evidence>
<reference evidence="4 5" key="1">
    <citation type="submission" date="2017-09" db="EMBL/GenBank/DDBJ databases">
        <title>Depth-based differentiation of microbial function through sediment-hosted aquifers and enrichment of novel symbionts in the deep terrestrial subsurface.</title>
        <authorList>
            <person name="Probst A.J."/>
            <person name="Ladd B."/>
            <person name="Jarett J.K."/>
            <person name="Geller-Mcgrath D.E."/>
            <person name="Sieber C.M."/>
            <person name="Emerson J.B."/>
            <person name="Anantharaman K."/>
            <person name="Thomas B.C."/>
            <person name="Malmstrom R."/>
            <person name="Stieglmeier M."/>
            <person name="Klingl A."/>
            <person name="Woyke T."/>
            <person name="Ryan C.M."/>
            <person name="Banfield J.F."/>
        </authorList>
    </citation>
    <scope>NUCLEOTIDE SEQUENCE [LARGE SCALE GENOMIC DNA]</scope>
    <source>
        <strain evidence="4">CG07_land_8_20_14_0_80_42_15</strain>
    </source>
</reference>
<name>A0A2J0KT82_9BACT</name>
<dbReference type="Gene3D" id="3.40.50.2300">
    <property type="match status" value="1"/>
</dbReference>
<dbReference type="PANTHER" id="PTHR44591:SF3">
    <property type="entry name" value="RESPONSE REGULATORY DOMAIN-CONTAINING PROTEIN"/>
    <property type="match status" value="1"/>
</dbReference>
<dbReference type="Pfam" id="PF00072">
    <property type="entry name" value="Response_reg"/>
    <property type="match status" value="1"/>
</dbReference>
<evidence type="ECO:0000256" key="2">
    <source>
        <dbReference type="PROSITE-ProRule" id="PRU00169"/>
    </source>
</evidence>